<dbReference type="InterPro" id="IPR038454">
    <property type="entry name" value="DnaA_N_sf"/>
</dbReference>
<dbReference type="GO" id="GO:0005737">
    <property type="term" value="C:cytoplasm"/>
    <property type="evidence" value="ECO:0007669"/>
    <property type="project" value="UniProtKB-SubCell"/>
</dbReference>
<comment type="caution">
    <text evidence="8">Lacks conserved residue(s) required for the propagation of feature annotation.</text>
</comment>
<feature type="binding site" evidence="8">
    <location>
        <position position="181"/>
    </location>
    <ligand>
        <name>ATP</name>
        <dbReference type="ChEBI" id="CHEBI:30616"/>
    </ligand>
</feature>
<dbReference type="Pfam" id="PF11638">
    <property type="entry name" value="DnaA_N"/>
    <property type="match status" value="1"/>
</dbReference>
<dbReference type="Gene3D" id="3.40.50.300">
    <property type="entry name" value="P-loop containing nucleotide triphosphate hydrolases"/>
    <property type="match status" value="1"/>
</dbReference>
<evidence type="ECO:0000256" key="3">
    <source>
        <dbReference type="ARBA" id="ARBA00022705"/>
    </source>
</evidence>
<name>A0A3Q9IT97_9BACT</name>
<feature type="domain" description="Chromosomal replication initiator DnaA C-terminal" evidence="13">
    <location>
        <begin position="381"/>
        <end position="450"/>
    </location>
</feature>
<dbReference type="PRINTS" id="PR00051">
    <property type="entry name" value="DNAA"/>
</dbReference>
<comment type="subunit">
    <text evidence="8">Oligomerizes as a right-handed, spiral filament on DNA at oriC.</text>
</comment>
<dbReference type="Pfam" id="PF08299">
    <property type="entry name" value="Bac_DnaA_C"/>
    <property type="match status" value="1"/>
</dbReference>
<dbReference type="InterPro" id="IPR010921">
    <property type="entry name" value="Trp_repressor/repl_initiator"/>
</dbReference>
<accession>A0A3Q9IT97</accession>
<dbReference type="GO" id="GO:0003688">
    <property type="term" value="F:DNA replication origin binding"/>
    <property type="evidence" value="ECO:0007669"/>
    <property type="project" value="UniProtKB-UniRule"/>
</dbReference>
<feature type="region of interest" description="Domain IV, binds dsDNA" evidence="8">
    <location>
        <begin position="354"/>
        <end position="475"/>
    </location>
</feature>
<comment type="domain">
    <text evidence="8">Domain I is involved in oligomerization and binding regulators, domain II is flexibile and of varying length in different bacteria, domain III forms the AAA+ region, while domain IV binds dsDNA.</text>
</comment>
<feature type="domain" description="AAA+ ATPase" evidence="12">
    <location>
        <begin position="170"/>
        <end position="301"/>
    </location>
</feature>
<feature type="binding site" evidence="8">
    <location>
        <position position="185"/>
    </location>
    <ligand>
        <name>ATP</name>
        <dbReference type="ChEBI" id="CHEBI:30616"/>
    </ligand>
</feature>
<dbReference type="FunFam" id="3.40.50.300:FF:000668">
    <property type="entry name" value="Chromosomal replication initiator protein DnaA"/>
    <property type="match status" value="1"/>
</dbReference>
<dbReference type="InterPro" id="IPR024633">
    <property type="entry name" value="DnaA_N_dom"/>
</dbReference>
<dbReference type="GO" id="GO:0006270">
    <property type="term" value="P:DNA replication initiation"/>
    <property type="evidence" value="ECO:0007669"/>
    <property type="project" value="UniProtKB-UniRule"/>
</dbReference>
<dbReference type="InterPro" id="IPR013159">
    <property type="entry name" value="DnaA_C"/>
</dbReference>
<dbReference type="CDD" id="cd06571">
    <property type="entry name" value="Bac_DnaA_C"/>
    <property type="match status" value="1"/>
</dbReference>
<comment type="function">
    <text evidence="8 10">Plays an essential role in the initiation and regulation of chromosomal replication. ATP-DnaA binds to the origin of replication (oriC) to initiate formation of the DNA replication initiation complex once per cell cycle. Binds the DnaA box (a 9 base pair repeat at the origin) and separates the double-stranded (ds)DNA. Forms a right-handed helical filament on oriC DNA; dsDNA binds to the exterior of the filament while single-stranded (ss)DNA is stabiized in the filament's interior. The ATP-DnaA-oriC complex binds and stabilizes one strand of the AT-rich DNA unwinding element (DUE), permitting loading of DNA polymerase. After initiation quickly degrades to an ADP-DnaA complex that is not apt for DNA replication. Binds acidic phospholipids.</text>
</comment>
<feature type="region of interest" description="Domain I, interacts with DnaA modulators" evidence="8">
    <location>
        <begin position="1"/>
        <end position="91"/>
    </location>
</feature>
<dbReference type="Gene3D" id="1.10.1750.10">
    <property type="match status" value="1"/>
</dbReference>
<evidence type="ECO:0000256" key="2">
    <source>
        <dbReference type="ARBA" id="ARBA00022490"/>
    </source>
</evidence>
<evidence type="ECO:0000256" key="1">
    <source>
        <dbReference type="ARBA" id="ARBA00006583"/>
    </source>
</evidence>
<dbReference type="SUPFAM" id="SSF52540">
    <property type="entry name" value="P-loop containing nucleoside triphosphate hydrolases"/>
    <property type="match status" value="1"/>
</dbReference>
<feature type="binding site" evidence="8">
    <location>
        <position position="183"/>
    </location>
    <ligand>
        <name>ATP</name>
        <dbReference type="ChEBI" id="CHEBI:30616"/>
    </ligand>
</feature>
<gene>
    <name evidence="8 14" type="primary">dnaA</name>
    <name evidence="14" type="ORF">D8S85_07945</name>
</gene>
<sequence length="475" mass="54069">MKKDCKSVWSECLDLIKEQVLPRTFKTWFAPIRALSFKDDVLTIQVPSQYVYECLEEHFVDILRKAVRSAIGPNAKLEYSVVVEESHPRDPLSVTMPSNNMKKVEPNTVYVNGKPDSVAPKNPFERNNNRLQIDPQLNPSYTLDSYIEGSCNRLAKSAAVAIAQNPGGTAFNPLLIYGGSGLGKTHLAQAIGMEVKQNYPNKVVLYVTTNVFQTQFTEAVRKNEINDFLHFYQLIDVLILDDIHELAGKTATQNTFFHIFNHLHQSGKQLILTSDRSPAELSGLEERLLSRFRWGLSAEIKAPDFETRMEIARFKAHKDGIDFSDEVLEYICKYVSNNVRELEGAMISLLAQATFNHKDLTVDVVKEILGKMVKNQKVELTVEDIQQVVCKHFNMAPEMLQEKTRKREVVQARQLAMYFSKTYTNASLAYIGKQIGKKDHTTVLYACKAVTDLMETDRAFKAQVEELQKKLYCRN</sequence>
<dbReference type="GO" id="GO:0005886">
    <property type="term" value="C:plasma membrane"/>
    <property type="evidence" value="ECO:0007669"/>
    <property type="project" value="TreeGrafter"/>
</dbReference>
<dbReference type="RefSeq" id="WP_106480228.1">
    <property type="nucleotide sequence ID" value="NZ_CP032819.1"/>
</dbReference>
<keyword evidence="5 8" id="KW-0067">ATP-binding</keyword>
<evidence type="ECO:0000256" key="11">
    <source>
        <dbReference type="RuleBase" id="RU004227"/>
    </source>
</evidence>
<dbReference type="InterPro" id="IPR018312">
    <property type="entry name" value="Chromosome_initiator_DnaA_CS"/>
</dbReference>
<keyword evidence="3 8" id="KW-0235">DNA replication</keyword>
<organism evidence="14 15">
    <name type="scientific">Butyricimonas faecalis</name>
    <dbReference type="NCBI Taxonomy" id="2093856"/>
    <lineage>
        <taxon>Bacteria</taxon>
        <taxon>Pseudomonadati</taxon>
        <taxon>Bacteroidota</taxon>
        <taxon>Bacteroidia</taxon>
        <taxon>Bacteroidales</taxon>
        <taxon>Odoribacteraceae</taxon>
        <taxon>Butyricimonas</taxon>
    </lineage>
</organism>
<comment type="subcellular location">
    <subcellularLocation>
        <location evidence="8">Cytoplasm</location>
    </subcellularLocation>
</comment>
<dbReference type="PANTHER" id="PTHR30050">
    <property type="entry name" value="CHROMOSOMAL REPLICATION INITIATOR PROTEIN DNAA"/>
    <property type="match status" value="1"/>
</dbReference>
<evidence type="ECO:0000256" key="5">
    <source>
        <dbReference type="ARBA" id="ARBA00022840"/>
    </source>
</evidence>
<dbReference type="InterPro" id="IPR020591">
    <property type="entry name" value="Chromosome_initiator_DnaA-like"/>
</dbReference>
<keyword evidence="2 8" id="KW-0963">Cytoplasm</keyword>
<dbReference type="Gene3D" id="3.30.300.180">
    <property type="match status" value="1"/>
</dbReference>
<dbReference type="Pfam" id="PF00308">
    <property type="entry name" value="Bac_DnaA"/>
    <property type="match status" value="1"/>
</dbReference>
<dbReference type="KEGG" id="buy:D8S85_07945"/>
<dbReference type="SMART" id="SM00760">
    <property type="entry name" value="Bac_DnaA_C"/>
    <property type="match status" value="1"/>
</dbReference>
<keyword evidence="6 8" id="KW-0446">Lipid-binding</keyword>
<dbReference type="PROSITE" id="PS01008">
    <property type="entry name" value="DNAA"/>
    <property type="match status" value="1"/>
</dbReference>
<dbReference type="GO" id="GO:0008289">
    <property type="term" value="F:lipid binding"/>
    <property type="evidence" value="ECO:0007669"/>
    <property type="project" value="UniProtKB-KW"/>
</dbReference>
<dbReference type="Gene3D" id="1.10.8.60">
    <property type="match status" value="1"/>
</dbReference>
<evidence type="ECO:0000256" key="6">
    <source>
        <dbReference type="ARBA" id="ARBA00023121"/>
    </source>
</evidence>
<dbReference type="OrthoDB" id="9807019at2"/>
<evidence type="ECO:0000259" key="12">
    <source>
        <dbReference type="SMART" id="SM00382"/>
    </source>
</evidence>
<keyword evidence="7 8" id="KW-0238">DNA-binding</keyword>
<dbReference type="EMBL" id="CP032819">
    <property type="protein sequence ID" value="AZS29499.1"/>
    <property type="molecule type" value="Genomic_DNA"/>
</dbReference>
<evidence type="ECO:0000256" key="10">
    <source>
        <dbReference type="RuleBase" id="RU000577"/>
    </source>
</evidence>
<evidence type="ECO:0000256" key="7">
    <source>
        <dbReference type="ARBA" id="ARBA00023125"/>
    </source>
</evidence>
<evidence type="ECO:0000256" key="8">
    <source>
        <dbReference type="HAMAP-Rule" id="MF_00377"/>
    </source>
</evidence>
<evidence type="ECO:0000256" key="9">
    <source>
        <dbReference type="NCBIfam" id="TIGR00362"/>
    </source>
</evidence>
<protein>
    <recommendedName>
        <fullName evidence="8 9">Chromosomal replication initiator protein DnaA</fullName>
    </recommendedName>
</protein>
<feature type="binding site" evidence="8">
    <location>
        <position position="184"/>
    </location>
    <ligand>
        <name>ATP</name>
        <dbReference type="ChEBI" id="CHEBI:30616"/>
    </ligand>
</feature>
<dbReference type="InterPro" id="IPR003593">
    <property type="entry name" value="AAA+_ATPase"/>
</dbReference>
<dbReference type="SMART" id="SM00382">
    <property type="entry name" value="AAA"/>
    <property type="match status" value="1"/>
</dbReference>
<evidence type="ECO:0000313" key="14">
    <source>
        <dbReference type="EMBL" id="AZS29499.1"/>
    </source>
</evidence>
<dbReference type="AlphaFoldDB" id="A0A3Q9IT97"/>
<keyword evidence="15" id="KW-1185">Reference proteome</keyword>
<evidence type="ECO:0000256" key="4">
    <source>
        <dbReference type="ARBA" id="ARBA00022741"/>
    </source>
</evidence>
<dbReference type="InterPro" id="IPR013317">
    <property type="entry name" value="DnaA_dom"/>
</dbReference>
<dbReference type="Proteomes" id="UP000270673">
    <property type="component" value="Chromosome"/>
</dbReference>
<dbReference type="CDD" id="cd00009">
    <property type="entry name" value="AAA"/>
    <property type="match status" value="1"/>
</dbReference>
<keyword evidence="4 8" id="KW-0547">Nucleotide-binding</keyword>
<proteinExistence type="inferred from homology"/>
<dbReference type="InterPro" id="IPR001957">
    <property type="entry name" value="Chromosome_initiator_DnaA"/>
</dbReference>
<dbReference type="PANTHER" id="PTHR30050:SF2">
    <property type="entry name" value="CHROMOSOMAL REPLICATION INITIATOR PROTEIN DNAA"/>
    <property type="match status" value="1"/>
</dbReference>
<dbReference type="InterPro" id="IPR027417">
    <property type="entry name" value="P-loop_NTPase"/>
</dbReference>
<evidence type="ECO:0000259" key="13">
    <source>
        <dbReference type="SMART" id="SM00760"/>
    </source>
</evidence>
<dbReference type="NCBIfam" id="TIGR00362">
    <property type="entry name" value="DnaA"/>
    <property type="match status" value="1"/>
</dbReference>
<dbReference type="GO" id="GO:0005524">
    <property type="term" value="F:ATP binding"/>
    <property type="evidence" value="ECO:0007669"/>
    <property type="project" value="UniProtKB-UniRule"/>
</dbReference>
<dbReference type="SUPFAM" id="SSF48295">
    <property type="entry name" value="TrpR-like"/>
    <property type="match status" value="1"/>
</dbReference>
<dbReference type="HAMAP" id="MF_00377">
    <property type="entry name" value="DnaA_bact"/>
    <property type="match status" value="1"/>
</dbReference>
<comment type="similarity">
    <text evidence="1 8 11">Belongs to the DnaA family.</text>
</comment>
<dbReference type="GO" id="GO:0006275">
    <property type="term" value="P:regulation of DNA replication"/>
    <property type="evidence" value="ECO:0007669"/>
    <property type="project" value="UniProtKB-UniRule"/>
</dbReference>
<evidence type="ECO:0000313" key="15">
    <source>
        <dbReference type="Proteomes" id="UP000270673"/>
    </source>
</evidence>
<reference evidence="14 15" key="1">
    <citation type="submission" date="2018-10" db="EMBL/GenBank/DDBJ databases">
        <title>Butyricimonas faecalis sp. nov., isolated from human faeces and emended description of the genus Butyricimonas.</title>
        <authorList>
            <person name="Le Roy T."/>
            <person name="Van der Smissen P."/>
            <person name="Paquot A."/>
            <person name="Delzenne N."/>
            <person name="Muccioli G."/>
            <person name="Collet J.-F."/>
            <person name="Cani P.D."/>
        </authorList>
    </citation>
    <scope>NUCLEOTIDE SEQUENCE [LARGE SCALE GENOMIC DNA]</scope>
    <source>
        <strain evidence="14 15">H184</strain>
    </source>
</reference>